<keyword evidence="4" id="KW-1185">Reference proteome</keyword>
<dbReference type="Proteomes" id="UP001497457">
    <property type="component" value="Chromosome 26rd"/>
</dbReference>
<dbReference type="PANTHER" id="PTHR33086">
    <property type="entry name" value="OS05G0468200 PROTEIN-RELATED"/>
    <property type="match status" value="1"/>
</dbReference>
<reference evidence="4" key="1">
    <citation type="submission" date="2024-06" db="EMBL/GenBank/DDBJ databases">
        <authorList>
            <person name="Ryan C."/>
        </authorList>
    </citation>
    <scope>NUCLEOTIDE SEQUENCE [LARGE SCALE GENOMIC DNA]</scope>
</reference>
<organism evidence="3 4">
    <name type="scientific">Urochloa decumbens</name>
    <dbReference type="NCBI Taxonomy" id="240449"/>
    <lineage>
        <taxon>Eukaryota</taxon>
        <taxon>Viridiplantae</taxon>
        <taxon>Streptophyta</taxon>
        <taxon>Embryophyta</taxon>
        <taxon>Tracheophyta</taxon>
        <taxon>Spermatophyta</taxon>
        <taxon>Magnoliopsida</taxon>
        <taxon>Liliopsida</taxon>
        <taxon>Poales</taxon>
        <taxon>Poaceae</taxon>
        <taxon>PACMAD clade</taxon>
        <taxon>Panicoideae</taxon>
        <taxon>Panicodae</taxon>
        <taxon>Paniceae</taxon>
        <taxon>Melinidinae</taxon>
        <taxon>Urochloa</taxon>
    </lineage>
</organism>
<gene>
    <name evidence="3" type="ORF">URODEC1_LOCUS65378</name>
</gene>
<sequence>MRFPARHVWLAAAAATAVGGGAALYSWPTRTGTERPPMTPTADGPASPPPGTTSPWVILGSIPRVAQGAGAATKDMSLALAAPPRMSSLTVSERVFPDRPTPQSFPFVLAADPSGLLLLSAILATPPRRVVIDRPGGFRAVHWKDTDPRYYVLDAATGAAFRLPAPAPQESIEHQALVGVLPIPGEGGGFMVAELLPLIGSDKAHLRCYSSDVGKWVDKRVRYPLPPRPLAPILTLAHAGKLWWADYSWGIITADPFADNPVLRFVSLPRSCVLDGREGWGVLDKFRYVGVSAGKLRFVDTYRRGGGAPTKVTVWTLPNADATEWKVEHEASFADIWADDSYKATGLPKKVPVLALIHPHNPAVVYFFLEGHLFGVDVPARKVVECDRYHLVAPPRDYGIANRFIRAWELPASISSDPGNWSTPINSSEPSEAPPSRPKPGDYHLVGNTRQTFIG</sequence>
<feature type="domain" description="DUF1618" evidence="2">
    <location>
        <begin position="244"/>
        <end position="366"/>
    </location>
</feature>
<dbReference type="EMBL" id="OZ075136">
    <property type="protein sequence ID" value="CAL5001415.1"/>
    <property type="molecule type" value="Genomic_DNA"/>
</dbReference>
<feature type="region of interest" description="Disordered" evidence="1">
    <location>
        <begin position="419"/>
        <end position="445"/>
    </location>
</feature>
<protein>
    <recommendedName>
        <fullName evidence="2">DUF1618 domain-containing protein</fullName>
    </recommendedName>
</protein>
<dbReference type="AlphaFoldDB" id="A0ABC9BH60"/>
<reference evidence="3 4" key="2">
    <citation type="submission" date="2024-10" db="EMBL/GenBank/DDBJ databases">
        <authorList>
            <person name="Ryan C."/>
        </authorList>
    </citation>
    <scope>NUCLEOTIDE SEQUENCE [LARGE SCALE GENOMIC DNA]</scope>
</reference>
<dbReference type="InterPro" id="IPR011676">
    <property type="entry name" value="DUF1618"/>
</dbReference>
<evidence type="ECO:0000256" key="1">
    <source>
        <dbReference type="SAM" id="MobiDB-lite"/>
    </source>
</evidence>
<feature type="region of interest" description="Disordered" evidence="1">
    <location>
        <begin position="28"/>
        <end position="53"/>
    </location>
</feature>
<dbReference type="PANTHER" id="PTHR33086:SF96">
    <property type="entry name" value="DUF1618 DOMAIN-CONTAINING PROTEIN"/>
    <property type="match status" value="1"/>
</dbReference>
<evidence type="ECO:0000259" key="2">
    <source>
        <dbReference type="Pfam" id="PF07762"/>
    </source>
</evidence>
<evidence type="ECO:0000313" key="3">
    <source>
        <dbReference type="EMBL" id="CAL5001415.1"/>
    </source>
</evidence>
<proteinExistence type="predicted"/>
<evidence type="ECO:0000313" key="4">
    <source>
        <dbReference type="Proteomes" id="UP001497457"/>
    </source>
</evidence>
<accession>A0ABC9BH60</accession>
<dbReference type="Pfam" id="PF07762">
    <property type="entry name" value="DUF1618"/>
    <property type="match status" value="1"/>
</dbReference>
<name>A0ABC9BH60_9POAL</name>